<name>A0AA90ZTL5_9BACT</name>
<evidence type="ECO:0000313" key="1">
    <source>
        <dbReference type="EMBL" id="MQN83102.1"/>
    </source>
</evidence>
<protein>
    <submittedName>
        <fullName evidence="1">Sce7725 family protein</fullName>
    </submittedName>
</protein>
<proteinExistence type="predicted"/>
<dbReference type="RefSeq" id="WP_153118404.1">
    <property type="nucleotide sequence ID" value="NZ_VZCC01000018.1"/>
</dbReference>
<dbReference type="AlphaFoldDB" id="A0AA90ZTL5"/>
<sequence length="313" mass="35855">MYFPYLRGKQYELLALKDFSQMSPNNAKIVPIIEPVKNQVNGLNSALETMIKNGMRFALILNPKDGDFKRNADNYMLPKLKCLQEDREHWIPAYFYKNNADILLAYAEKYNLTKLMVVFPEGTNVHDNNIMDFLSNERVRYVVNGNSSNSAIAKLRALGKNVISLEDHFNSQNKNADYASNDDEFFSDDFLYYKDSGFYGFADYTALPKNFVEGGMLPYAIAIHLTYKKSDEEVYIHHFVSDSNLDQSNIRGKFREAAIKIDPFYKNGGYTETEAVMELVDKANDSAGYPGLGYIKKLSIKNHLELIDRLITE</sequence>
<dbReference type="EMBL" id="VZCC01000018">
    <property type="protein sequence ID" value="MQN83102.1"/>
    <property type="molecule type" value="Genomic_DNA"/>
</dbReference>
<dbReference type="NCBIfam" id="NF033831">
    <property type="entry name" value="sce7725_fam"/>
    <property type="match status" value="1"/>
</dbReference>
<comment type="caution">
    <text evidence="1">The sequence shown here is derived from an EMBL/GenBank/DDBJ whole genome shotgun (WGS) entry which is preliminary data.</text>
</comment>
<evidence type="ECO:0000313" key="2">
    <source>
        <dbReference type="Proteomes" id="UP000421408"/>
    </source>
</evidence>
<accession>A0AA90ZTL5</accession>
<dbReference type="InterPro" id="IPR047727">
    <property type="entry name" value="Sce7725-like"/>
</dbReference>
<dbReference type="Proteomes" id="UP000421408">
    <property type="component" value="Unassembled WGS sequence"/>
</dbReference>
<organism evidence="1 2">
    <name type="scientific">Segatella copri</name>
    <dbReference type="NCBI Taxonomy" id="165179"/>
    <lineage>
        <taxon>Bacteria</taxon>
        <taxon>Pseudomonadati</taxon>
        <taxon>Bacteroidota</taxon>
        <taxon>Bacteroidia</taxon>
        <taxon>Bacteroidales</taxon>
        <taxon>Prevotellaceae</taxon>
        <taxon>Segatella</taxon>
    </lineage>
</organism>
<gene>
    <name evidence="1" type="ORF">F7D74_03645</name>
</gene>
<reference evidence="2" key="1">
    <citation type="submission" date="2019-09" db="EMBL/GenBank/DDBJ databases">
        <title>Distinct polysaccharide growth profiles of human intestinal Prevotella copri isolates.</title>
        <authorList>
            <person name="Fehlner-Peach H."/>
            <person name="Magnabosco C."/>
            <person name="Raghavan V."/>
            <person name="Scher J.U."/>
            <person name="Tett A."/>
            <person name="Cox L.M."/>
            <person name="Gottsegen C."/>
            <person name="Watters A."/>
            <person name="Wiltshire- Gordon J.D."/>
            <person name="Segata N."/>
            <person name="Bonneau R."/>
            <person name="Littman D.R."/>
        </authorList>
    </citation>
    <scope>NUCLEOTIDE SEQUENCE [LARGE SCALE GENOMIC DNA]</scope>
    <source>
        <strain evidence="2">iAA108</strain>
    </source>
</reference>